<dbReference type="EMBL" id="JACIIK010000009">
    <property type="protein sequence ID" value="MBB6204396.1"/>
    <property type="molecule type" value="Genomic_DNA"/>
</dbReference>
<evidence type="ECO:0000256" key="1">
    <source>
        <dbReference type="SAM" id="MobiDB-lite"/>
    </source>
</evidence>
<gene>
    <name evidence="2" type="ORF">GGD69_005290</name>
</gene>
<name>A0AAW3V391_9BURK</name>
<feature type="region of interest" description="Disordered" evidence="1">
    <location>
        <begin position="1"/>
        <end position="38"/>
    </location>
</feature>
<organism evidence="2 3">
    <name type="scientific">Paraburkholderia fungorum</name>
    <dbReference type="NCBI Taxonomy" id="134537"/>
    <lineage>
        <taxon>Bacteria</taxon>
        <taxon>Pseudomonadati</taxon>
        <taxon>Pseudomonadota</taxon>
        <taxon>Betaproteobacteria</taxon>
        <taxon>Burkholderiales</taxon>
        <taxon>Burkholderiaceae</taxon>
        <taxon>Paraburkholderia</taxon>
    </lineage>
</organism>
<dbReference type="Proteomes" id="UP000518681">
    <property type="component" value="Unassembled WGS sequence"/>
</dbReference>
<accession>A0AAW3V391</accession>
<protein>
    <submittedName>
        <fullName evidence="2">Uncharacterized protein</fullName>
    </submittedName>
</protein>
<dbReference type="AlphaFoldDB" id="A0AAW3V391"/>
<evidence type="ECO:0000313" key="3">
    <source>
        <dbReference type="Proteomes" id="UP000518681"/>
    </source>
</evidence>
<comment type="caution">
    <text evidence="2">The sequence shown here is derived from an EMBL/GenBank/DDBJ whole genome shotgun (WGS) entry which is preliminary data.</text>
</comment>
<sequence length="114" mass="12916">MSEKNADPAGDSGTHRAIAVEPVSHPTDSQAAVRPFAPGDRVRVADSVRTRYFPQSEQARRAGWTGTVNSLCGRPFEDHVYVDFDPRPRQRRRRLKEFMNVRDLEWSSENAPPP</sequence>
<proteinExistence type="predicted"/>
<evidence type="ECO:0000313" key="2">
    <source>
        <dbReference type="EMBL" id="MBB6204396.1"/>
    </source>
</evidence>
<reference evidence="2 3" key="1">
    <citation type="submission" date="2020-08" db="EMBL/GenBank/DDBJ databases">
        <title>Genomic Encyclopedia of Type Strains, Phase IV (KMG-V): Genome sequencing to study the core and pangenomes of soil and plant-associated prokaryotes.</title>
        <authorList>
            <person name="Whitman W."/>
        </authorList>
    </citation>
    <scope>NUCLEOTIDE SEQUENCE [LARGE SCALE GENOMIC DNA]</scope>
    <source>
        <strain evidence="2 3">SEMIA 4013</strain>
    </source>
</reference>